<keyword evidence="7" id="KW-0472">Membrane</keyword>
<dbReference type="Gene3D" id="3.40.50.300">
    <property type="entry name" value="P-loop containing nucleotide triphosphate hydrolases"/>
    <property type="match status" value="1"/>
</dbReference>
<evidence type="ECO:0000256" key="5">
    <source>
        <dbReference type="ARBA" id="ARBA00023251"/>
    </source>
</evidence>
<keyword evidence="2" id="KW-0813">Transport</keyword>
<keyword evidence="7" id="KW-1133">Transmembrane helix</keyword>
<proteinExistence type="predicted"/>
<dbReference type="InterPro" id="IPR031599">
    <property type="entry name" value="ABC_tran_2"/>
</dbReference>
<evidence type="ECO:0000256" key="4">
    <source>
        <dbReference type="ARBA" id="ARBA00022840"/>
    </source>
</evidence>
<gene>
    <name evidence="9" type="ORF">AVDCRST_MAG02-3948</name>
</gene>
<dbReference type="PROSITE" id="PS00211">
    <property type="entry name" value="ABC_TRANSPORTER_1"/>
    <property type="match status" value="1"/>
</dbReference>
<dbReference type="InterPro" id="IPR017871">
    <property type="entry name" value="ABC_transporter-like_CS"/>
</dbReference>
<evidence type="ECO:0000256" key="7">
    <source>
        <dbReference type="SAM" id="Phobius"/>
    </source>
</evidence>
<feature type="transmembrane region" description="Helical" evidence="7">
    <location>
        <begin position="405"/>
        <end position="432"/>
    </location>
</feature>
<keyword evidence="5" id="KW-0046">Antibiotic resistance</keyword>
<dbReference type="AlphaFoldDB" id="A0A6J4RJP9"/>
<evidence type="ECO:0000313" key="9">
    <source>
        <dbReference type="EMBL" id="CAA9469501.1"/>
    </source>
</evidence>
<dbReference type="SMART" id="SM00382">
    <property type="entry name" value="AAA"/>
    <property type="match status" value="1"/>
</dbReference>
<feature type="transmembrane region" description="Helical" evidence="7">
    <location>
        <begin position="325"/>
        <end position="351"/>
    </location>
</feature>
<feature type="transmembrane region" description="Helical" evidence="7">
    <location>
        <begin position="615"/>
        <end position="641"/>
    </location>
</feature>
<feature type="region of interest" description="Disordered" evidence="6">
    <location>
        <begin position="188"/>
        <end position="254"/>
    </location>
</feature>
<dbReference type="GO" id="GO:0005524">
    <property type="term" value="F:ATP binding"/>
    <property type="evidence" value="ECO:0007669"/>
    <property type="project" value="UniProtKB-KW"/>
</dbReference>
<protein>
    <submittedName>
        <fullName evidence="9">Efflux ABC transporter, ATP-binding protein</fullName>
    </submittedName>
</protein>
<dbReference type="PROSITE" id="PS50893">
    <property type="entry name" value="ABC_TRANSPORTER_2"/>
    <property type="match status" value="1"/>
</dbReference>
<evidence type="ECO:0000256" key="2">
    <source>
        <dbReference type="ARBA" id="ARBA00022448"/>
    </source>
</evidence>
<feature type="compositionally biased region" description="Basic residues" evidence="6">
    <location>
        <begin position="218"/>
        <end position="251"/>
    </location>
</feature>
<feature type="domain" description="ABC transporter" evidence="8">
    <location>
        <begin position="7"/>
        <end position="241"/>
    </location>
</feature>
<evidence type="ECO:0000259" key="8">
    <source>
        <dbReference type="PROSITE" id="PS50893"/>
    </source>
</evidence>
<comment type="subcellular location">
    <subcellularLocation>
        <location evidence="1">Cell membrane</location>
        <topology evidence="1">Peripheral membrane protein</topology>
    </subcellularLocation>
</comment>
<organism evidence="9">
    <name type="scientific">uncultured Rubrobacteraceae bacterium</name>
    <dbReference type="NCBI Taxonomy" id="349277"/>
    <lineage>
        <taxon>Bacteria</taxon>
        <taxon>Bacillati</taxon>
        <taxon>Actinomycetota</taxon>
        <taxon>Rubrobacteria</taxon>
        <taxon>Rubrobacterales</taxon>
        <taxon>Rubrobacteraceae</taxon>
        <taxon>environmental samples</taxon>
    </lineage>
</organism>
<accession>A0A6J4RJP9</accession>
<evidence type="ECO:0000256" key="1">
    <source>
        <dbReference type="ARBA" id="ARBA00004202"/>
    </source>
</evidence>
<evidence type="ECO:0000256" key="3">
    <source>
        <dbReference type="ARBA" id="ARBA00022741"/>
    </source>
</evidence>
<dbReference type="EMBL" id="CADCVH010000102">
    <property type="protein sequence ID" value="CAA9469501.1"/>
    <property type="molecule type" value="Genomic_DNA"/>
</dbReference>
<feature type="transmembrane region" description="Helical" evidence="7">
    <location>
        <begin position="585"/>
        <end position="603"/>
    </location>
</feature>
<dbReference type="Pfam" id="PF00005">
    <property type="entry name" value="ABC_tran"/>
    <property type="match status" value="1"/>
</dbReference>
<dbReference type="GO" id="GO:0016887">
    <property type="term" value="F:ATP hydrolysis activity"/>
    <property type="evidence" value="ECO:0007669"/>
    <property type="project" value="InterPro"/>
</dbReference>
<dbReference type="PANTHER" id="PTHR42711">
    <property type="entry name" value="ABC TRANSPORTER ATP-BINDING PROTEIN"/>
    <property type="match status" value="1"/>
</dbReference>
<evidence type="ECO:0000256" key="6">
    <source>
        <dbReference type="SAM" id="MobiDB-lite"/>
    </source>
</evidence>
<dbReference type="InterPro" id="IPR003439">
    <property type="entry name" value="ABC_transporter-like_ATP-bd"/>
</dbReference>
<dbReference type="InterPro" id="IPR050763">
    <property type="entry name" value="ABC_transporter_ATP-binding"/>
</dbReference>
<feature type="transmembrane region" description="Helical" evidence="7">
    <location>
        <begin position="372"/>
        <end position="399"/>
    </location>
</feature>
<feature type="transmembrane region" description="Helical" evidence="7">
    <location>
        <begin position="514"/>
        <end position="537"/>
    </location>
</feature>
<feature type="transmembrane region" description="Helical" evidence="7">
    <location>
        <begin position="444"/>
        <end position="463"/>
    </location>
</feature>
<sequence length="655" mass="69120">MRGGAAIRAGGLRKAYGRKEAVRGVDLEVERGTLYGFLGPNGAGKTTTIKMLAGLLRPTAGTVEVAGVDVLKDPTGAKRSLALVPDQPALFEKLTAREFLRFVGDVYGVEPGKAARRSGELLEMFDLSDAADEMLGGYSHGMKQKAALAAALLHEPEVLFLDEPTVGLDPASARLIKDLLRRLVERGGHGLPHDAHPGTGAGAVRRDRDHTARLDARIRHRSRAARARPRRRGREPRRRLPGTHGLRRGPPTRRVPEGLTVGVAGLFRQVRVKTFWRSISRAKGARKAQYLFSALFGLLAFASVFFFALLGFRSLLAADAGLGEGLLAGICTASALALVVAGTATAIHTMYHSDDLDLLASMPLRERTIFAYKYWETLIGGSAVFAIFALPALVAYGVAAGANVAFYPVLAATSVLLLMVPTALCVVLVVPLMRVLPASKAREIVGALGLLTFGGFYVVQQWFLNRSMPRNAGASSSLETLAEAPLLNVPPGTWAADALAGAASAEPGRFLSGLLPLAALAAGAYAVCLLVSGWAYATGRARAAESGGRVRSSGWATALFRPLPADVRAVAAKELLVLPRDPQRLAVMLVPIAMLVPVVSINSDLFSSFGGAAPAALLLVPHLGVGVLGALISLQVGSLAVNLEGRSYWFLAASP</sequence>
<keyword evidence="3" id="KW-0547">Nucleotide-binding</keyword>
<keyword evidence="7" id="KW-0812">Transmembrane</keyword>
<reference evidence="9" key="1">
    <citation type="submission" date="2020-02" db="EMBL/GenBank/DDBJ databases">
        <authorList>
            <person name="Meier V. D."/>
        </authorList>
    </citation>
    <scope>NUCLEOTIDE SEQUENCE</scope>
    <source>
        <strain evidence="9">AVDCRST_MAG02</strain>
    </source>
</reference>
<feature type="compositionally biased region" description="Basic and acidic residues" evidence="6">
    <location>
        <begin position="204"/>
        <end position="217"/>
    </location>
</feature>
<keyword evidence="4 9" id="KW-0067">ATP-binding</keyword>
<dbReference type="PANTHER" id="PTHR42711:SF16">
    <property type="entry name" value="ABC TRANSPORTER ATP-BINDING PROTEIN"/>
    <property type="match status" value="1"/>
</dbReference>
<dbReference type="Pfam" id="PF16949">
    <property type="entry name" value="ABC_tran_2"/>
    <property type="match status" value="1"/>
</dbReference>
<dbReference type="GO" id="GO:0046677">
    <property type="term" value="P:response to antibiotic"/>
    <property type="evidence" value="ECO:0007669"/>
    <property type="project" value="UniProtKB-KW"/>
</dbReference>
<dbReference type="SUPFAM" id="SSF52540">
    <property type="entry name" value="P-loop containing nucleoside triphosphate hydrolases"/>
    <property type="match status" value="1"/>
</dbReference>
<dbReference type="InterPro" id="IPR003593">
    <property type="entry name" value="AAA+_ATPase"/>
</dbReference>
<feature type="transmembrane region" description="Helical" evidence="7">
    <location>
        <begin position="290"/>
        <end position="313"/>
    </location>
</feature>
<dbReference type="GO" id="GO:0005886">
    <property type="term" value="C:plasma membrane"/>
    <property type="evidence" value="ECO:0007669"/>
    <property type="project" value="UniProtKB-SubCell"/>
</dbReference>
<dbReference type="InterPro" id="IPR027417">
    <property type="entry name" value="P-loop_NTPase"/>
</dbReference>
<name>A0A6J4RJP9_9ACTN</name>